<dbReference type="InterPro" id="IPR029058">
    <property type="entry name" value="AB_hydrolase_fold"/>
</dbReference>
<sequence>MTELVIDIAFGRLAAKAWGDPANPPMLALHGWLDNAASFAGLAPLLAENYIVALDFAGHGRSDHRAPGNWYHHVDHVSDVLEVVNQLGWLKFSLLGHSMGASIASIFAAAVPERVERLLLIEGLGPPTAEQDQTVAQLQRALLQRESAAAKTLRVFPDIETAIEARIKANGLSRQAAELLVERGIKSVEGGFSWSSDSRLMLASPLRYSESQILAILRGIRAPIVLVMADPPMPYFKAEIMQARIAAVENIRVIHVPGSHHLHLEQPAQVAPLLR</sequence>
<organism evidence="4 5">
    <name type="scientific">Pseudolysobacter antarcticus</name>
    <dbReference type="NCBI Taxonomy" id="2511995"/>
    <lineage>
        <taxon>Bacteria</taxon>
        <taxon>Pseudomonadati</taxon>
        <taxon>Pseudomonadota</taxon>
        <taxon>Gammaproteobacteria</taxon>
        <taxon>Lysobacterales</taxon>
        <taxon>Rhodanobacteraceae</taxon>
        <taxon>Pseudolysobacter</taxon>
    </lineage>
</organism>
<dbReference type="SUPFAM" id="SSF53474">
    <property type="entry name" value="alpha/beta-Hydrolases"/>
    <property type="match status" value="1"/>
</dbReference>
<comment type="similarity">
    <text evidence="1">Belongs to the AB hydrolase superfamily.</text>
</comment>
<dbReference type="PANTHER" id="PTHR43798">
    <property type="entry name" value="MONOACYLGLYCEROL LIPASE"/>
    <property type="match status" value="1"/>
</dbReference>
<dbReference type="OrthoDB" id="149912at2"/>
<protein>
    <submittedName>
        <fullName evidence="4">Alpha/beta hydrolase</fullName>
    </submittedName>
</protein>
<dbReference type="EMBL" id="CP035704">
    <property type="protein sequence ID" value="QBB68955.1"/>
    <property type="molecule type" value="Genomic_DNA"/>
</dbReference>
<dbReference type="KEGG" id="xbc:ELE36_00385"/>
<keyword evidence="5" id="KW-1185">Reference proteome</keyword>
<keyword evidence="2 4" id="KW-0378">Hydrolase</keyword>
<dbReference type="PRINTS" id="PR00111">
    <property type="entry name" value="ABHYDROLASE"/>
</dbReference>
<evidence type="ECO:0000313" key="5">
    <source>
        <dbReference type="Proteomes" id="UP000291562"/>
    </source>
</evidence>
<dbReference type="InterPro" id="IPR050266">
    <property type="entry name" value="AB_hydrolase_sf"/>
</dbReference>
<dbReference type="InterPro" id="IPR000073">
    <property type="entry name" value="AB_hydrolase_1"/>
</dbReference>
<dbReference type="Pfam" id="PF00561">
    <property type="entry name" value="Abhydrolase_1"/>
    <property type="match status" value="1"/>
</dbReference>
<dbReference type="Gene3D" id="3.40.50.1820">
    <property type="entry name" value="alpha/beta hydrolase"/>
    <property type="match status" value="1"/>
</dbReference>
<dbReference type="GO" id="GO:0016787">
    <property type="term" value="F:hydrolase activity"/>
    <property type="evidence" value="ECO:0007669"/>
    <property type="project" value="UniProtKB-KW"/>
</dbReference>
<evidence type="ECO:0000259" key="3">
    <source>
        <dbReference type="Pfam" id="PF00561"/>
    </source>
</evidence>
<dbReference type="PANTHER" id="PTHR43798:SF14">
    <property type="entry name" value="SERINE HYDROLASE-LIKE PROTEIN DDB_G0286239"/>
    <property type="match status" value="1"/>
</dbReference>
<evidence type="ECO:0000256" key="2">
    <source>
        <dbReference type="ARBA" id="ARBA00022801"/>
    </source>
</evidence>
<feature type="domain" description="AB hydrolase-1" evidence="3">
    <location>
        <begin position="24"/>
        <end position="157"/>
    </location>
</feature>
<evidence type="ECO:0000313" key="4">
    <source>
        <dbReference type="EMBL" id="QBB68955.1"/>
    </source>
</evidence>
<dbReference type="RefSeq" id="WP_129831206.1">
    <property type="nucleotide sequence ID" value="NZ_CP035704.1"/>
</dbReference>
<evidence type="ECO:0000256" key="1">
    <source>
        <dbReference type="ARBA" id="ARBA00008645"/>
    </source>
</evidence>
<proteinExistence type="inferred from homology"/>
<gene>
    <name evidence="4" type="ORF">ELE36_00385</name>
</gene>
<dbReference type="AlphaFoldDB" id="A0A411HEN6"/>
<dbReference type="Proteomes" id="UP000291562">
    <property type="component" value="Chromosome"/>
</dbReference>
<dbReference type="GO" id="GO:0016020">
    <property type="term" value="C:membrane"/>
    <property type="evidence" value="ECO:0007669"/>
    <property type="project" value="TreeGrafter"/>
</dbReference>
<reference evidence="4 5" key="1">
    <citation type="submission" date="2019-01" db="EMBL/GenBank/DDBJ databases">
        <title>Pseudolysobacter antarctica gen. nov., sp. nov., isolated from Fildes Peninsula, Antarctica.</title>
        <authorList>
            <person name="Wei Z."/>
            <person name="Peng F."/>
        </authorList>
    </citation>
    <scope>NUCLEOTIDE SEQUENCE [LARGE SCALE GENOMIC DNA]</scope>
    <source>
        <strain evidence="4 5">AQ6-296</strain>
    </source>
</reference>
<name>A0A411HEN6_9GAMM</name>
<accession>A0A411HEN6</accession>